<dbReference type="EMBL" id="FNVE01000016">
    <property type="protein sequence ID" value="SEG69688.1"/>
    <property type="molecule type" value="Genomic_DNA"/>
</dbReference>
<evidence type="ECO:0000259" key="2">
    <source>
        <dbReference type="Pfam" id="PF01757"/>
    </source>
</evidence>
<dbReference type="GO" id="GO:0009103">
    <property type="term" value="P:lipopolysaccharide biosynthetic process"/>
    <property type="evidence" value="ECO:0007669"/>
    <property type="project" value="TreeGrafter"/>
</dbReference>
<keyword evidence="5" id="KW-1185">Reference proteome</keyword>
<dbReference type="RefSeq" id="WP_160003206.1">
    <property type="nucleotide sequence ID" value="NZ_FNVE01000016.1"/>
</dbReference>
<keyword evidence="1" id="KW-0812">Transmembrane</keyword>
<evidence type="ECO:0000313" key="4">
    <source>
        <dbReference type="EMBL" id="SEG69688.1"/>
    </source>
</evidence>
<dbReference type="PANTHER" id="PTHR23028:SF53">
    <property type="entry name" value="ACYL_TRANSF_3 DOMAIN-CONTAINING PROTEIN"/>
    <property type="match status" value="1"/>
</dbReference>
<organism evidence="4 5">
    <name type="scientific">Halopseudomonas aestusnigri</name>
    <dbReference type="NCBI Taxonomy" id="857252"/>
    <lineage>
        <taxon>Bacteria</taxon>
        <taxon>Pseudomonadati</taxon>
        <taxon>Pseudomonadota</taxon>
        <taxon>Gammaproteobacteria</taxon>
        <taxon>Pseudomonadales</taxon>
        <taxon>Pseudomonadaceae</taxon>
        <taxon>Halopseudomonas</taxon>
    </lineage>
</organism>
<dbReference type="GO" id="GO:0016747">
    <property type="term" value="F:acyltransferase activity, transferring groups other than amino-acyl groups"/>
    <property type="evidence" value="ECO:0007669"/>
    <property type="project" value="InterPro"/>
</dbReference>
<dbReference type="Pfam" id="PF19040">
    <property type="entry name" value="SGNH"/>
    <property type="match status" value="1"/>
</dbReference>
<dbReference type="PANTHER" id="PTHR23028">
    <property type="entry name" value="ACETYLTRANSFERASE"/>
    <property type="match status" value="1"/>
</dbReference>
<accession>A0AAQ1G9X9</accession>
<name>A0AAQ1G9X9_9GAMM</name>
<sequence length="646" mass="70487">MSQHIKQLPYNPSIQGLRAVAILLVLAAHAGVPFLYGGFIGVDVFFVISGYLITGLLITEIEREGELSLSRFYARRLKRLMPALMLMLIVSAAAIFALTPVAEHPAQASAAASAAAWVSNFYFIFAEQNYFESTSLANAFLHTWSLGVEEQFYLLWPLIVILICTLASKYRLPLLLAISLLSLALCMWLAHSNPVQAFYLMPARIWQFGFGAITWLLARRSAPPSSVATTIQLVIGLAAILVSAVLIGESTRYPDWISLVPTLATSLCLLAVSPGASCTATTPLARGPLKYIGDISYSLYLWHWPVLVVGQHLMTEKTAYSQAALVLTAFLLAHLSYRLVENPIRQYQNARVSPKWQIVASLVVIVLINVQLIKWHNSATDQIAAEAPSVLALARSDAPEIYRYGCDDWYASAQVKTCHFGSKEAPKVAVVWGDSIGLQWFPAIKQALDLDSGEWRLEVITKSSCPIVDQPIFYQRIGRIYTECSEWKKGAAAYLSKLQPDLILIGSAGSYDLTTEQWAEGTIRIIEGQLSSAKQIAIIAPTYGLAFNGITCLEEHGGLEQVRTLPQDTCTSPADNPQRATAMTGLKLAVDSLPGATLIDLNDAVCPGKRCAALLDGAIVFRDNQHLTASFAASLANNMRVALGMP</sequence>
<keyword evidence="1" id="KW-0472">Membrane</keyword>
<feature type="transmembrane region" description="Helical" evidence="1">
    <location>
        <begin position="174"/>
        <end position="191"/>
    </location>
</feature>
<feature type="domain" description="SGNH" evidence="3">
    <location>
        <begin position="414"/>
        <end position="637"/>
    </location>
</feature>
<feature type="domain" description="Acyltransferase 3" evidence="2">
    <location>
        <begin position="12"/>
        <end position="330"/>
    </location>
</feature>
<feature type="transmembrane region" description="Helical" evidence="1">
    <location>
        <begin position="197"/>
        <end position="218"/>
    </location>
</feature>
<evidence type="ECO:0000313" key="5">
    <source>
        <dbReference type="Proteomes" id="UP000243518"/>
    </source>
</evidence>
<evidence type="ECO:0000256" key="1">
    <source>
        <dbReference type="SAM" id="Phobius"/>
    </source>
</evidence>
<comment type="caution">
    <text evidence="4">The sequence shown here is derived from an EMBL/GenBank/DDBJ whole genome shotgun (WGS) entry which is preliminary data.</text>
</comment>
<gene>
    <name evidence="4" type="ORF">SAMN05216586_11623</name>
</gene>
<dbReference type="InterPro" id="IPR002656">
    <property type="entry name" value="Acyl_transf_3_dom"/>
</dbReference>
<reference evidence="4 5" key="1">
    <citation type="submission" date="2016-10" db="EMBL/GenBank/DDBJ databases">
        <authorList>
            <person name="Varghese N."/>
            <person name="Submissions S."/>
        </authorList>
    </citation>
    <scope>NUCLEOTIDE SEQUENCE [LARGE SCALE GENOMIC DNA]</scope>
    <source>
        <strain evidence="4 5">CECT 8317</strain>
    </source>
</reference>
<proteinExistence type="predicted"/>
<feature type="transmembrane region" description="Helical" evidence="1">
    <location>
        <begin position="230"/>
        <end position="247"/>
    </location>
</feature>
<dbReference type="InterPro" id="IPR050879">
    <property type="entry name" value="Acyltransferase_3"/>
</dbReference>
<dbReference type="GO" id="GO:0016020">
    <property type="term" value="C:membrane"/>
    <property type="evidence" value="ECO:0007669"/>
    <property type="project" value="TreeGrafter"/>
</dbReference>
<dbReference type="InterPro" id="IPR043968">
    <property type="entry name" value="SGNH"/>
</dbReference>
<keyword evidence="1" id="KW-1133">Transmembrane helix</keyword>
<keyword evidence="4" id="KW-0808">Transferase</keyword>
<dbReference type="Proteomes" id="UP000243518">
    <property type="component" value="Unassembled WGS sequence"/>
</dbReference>
<keyword evidence="4" id="KW-0012">Acyltransferase</keyword>
<protein>
    <submittedName>
        <fullName evidence="4">Peptidoglycan/LPS O-acetylase OafA/YrhL, contains acyltransferase and SGNH-hydrolase domains</fullName>
    </submittedName>
</protein>
<dbReference type="Pfam" id="PF01757">
    <property type="entry name" value="Acyl_transf_3"/>
    <property type="match status" value="1"/>
</dbReference>
<evidence type="ECO:0000259" key="3">
    <source>
        <dbReference type="Pfam" id="PF19040"/>
    </source>
</evidence>
<feature type="transmembrane region" description="Helical" evidence="1">
    <location>
        <begin position="151"/>
        <end position="167"/>
    </location>
</feature>
<feature type="transmembrane region" description="Helical" evidence="1">
    <location>
        <begin position="80"/>
        <end position="99"/>
    </location>
</feature>
<dbReference type="AlphaFoldDB" id="A0AAQ1G9X9"/>
<feature type="transmembrane region" description="Helical" evidence="1">
    <location>
        <begin position="12"/>
        <end position="32"/>
    </location>
</feature>